<name>A0ABR7KDE5_9FIRM</name>
<evidence type="ECO:0000256" key="6">
    <source>
        <dbReference type="RuleBase" id="RU003862"/>
    </source>
</evidence>
<dbReference type="InterPro" id="IPR003171">
    <property type="entry name" value="Mehydrof_redctse-like"/>
</dbReference>
<comment type="similarity">
    <text evidence="6">Belongs to the methylenetetrahydrofolate reductase family.</text>
</comment>
<keyword evidence="4 6" id="KW-0274">FAD</keyword>
<proteinExistence type="inferred from homology"/>
<organism evidence="7 8">
    <name type="scientific">Catenibacterium faecis</name>
    <dbReference type="NCBI Taxonomy" id="2764323"/>
    <lineage>
        <taxon>Bacteria</taxon>
        <taxon>Bacillati</taxon>
        <taxon>Bacillota</taxon>
        <taxon>Erysipelotrichia</taxon>
        <taxon>Erysipelotrichales</taxon>
        <taxon>Coprobacillaceae</taxon>
        <taxon>Catenibacterium</taxon>
    </lineage>
</organism>
<keyword evidence="5 6" id="KW-0560">Oxidoreductase</keyword>
<accession>A0ABR7KDE5</accession>
<keyword evidence="8" id="KW-1185">Reference proteome</keyword>
<evidence type="ECO:0000256" key="2">
    <source>
        <dbReference type="ARBA" id="ARBA00004777"/>
    </source>
</evidence>
<comment type="pathway">
    <text evidence="2 6">One-carbon metabolism; tetrahydrofolate interconversion.</text>
</comment>
<evidence type="ECO:0000256" key="3">
    <source>
        <dbReference type="ARBA" id="ARBA00022630"/>
    </source>
</evidence>
<evidence type="ECO:0000256" key="5">
    <source>
        <dbReference type="ARBA" id="ARBA00023002"/>
    </source>
</evidence>
<dbReference type="Proteomes" id="UP000603474">
    <property type="component" value="Unassembled WGS sequence"/>
</dbReference>
<keyword evidence="3 6" id="KW-0285">Flavoprotein</keyword>
<dbReference type="Pfam" id="PF02219">
    <property type="entry name" value="MTHFR"/>
    <property type="match status" value="1"/>
</dbReference>
<dbReference type="Gene3D" id="3.20.20.220">
    <property type="match status" value="1"/>
</dbReference>
<comment type="caution">
    <text evidence="7">The sequence shown here is derived from an EMBL/GenBank/DDBJ whole genome shotgun (WGS) entry which is preliminary data.</text>
</comment>
<evidence type="ECO:0000256" key="4">
    <source>
        <dbReference type="ARBA" id="ARBA00022827"/>
    </source>
</evidence>
<evidence type="ECO:0000256" key="1">
    <source>
        <dbReference type="ARBA" id="ARBA00001974"/>
    </source>
</evidence>
<evidence type="ECO:0000313" key="8">
    <source>
        <dbReference type="Proteomes" id="UP000603474"/>
    </source>
</evidence>
<comment type="cofactor">
    <cofactor evidence="1 6">
        <name>FAD</name>
        <dbReference type="ChEBI" id="CHEBI:57692"/>
    </cofactor>
</comment>
<sequence>MSGTSIIPYHFKMMVDAFGDNPEIMKQAGIIYASEQIIDLIANGVKHIHVYTMNKPDIAEGIMNNISEILK</sequence>
<dbReference type="EMBL" id="JACRWG010000058">
    <property type="protein sequence ID" value="MBC6010715.1"/>
    <property type="molecule type" value="Genomic_DNA"/>
</dbReference>
<dbReference type="SUPFAM" id="SSF51730">
    <property type="entry name" value="FAD-linked oxidoreductase"/>
    <property type="match status" value="1"/>
</dbReference>
<protein>
    <recommendedName>
        <fullName evidence="6">Methylenetetrahydrofolate reductase</fullName>
    </recommendedName>
</protein>
<evidence type="ECO:0000313" key="7">
    <source>
        <dbReference type="EMBL" id="MBC6010715.1"/>
    </source>
</evidence>
<gene>
    <name evidence="7" type="ORF">H8909_10810</name>
</gene>
<dbReference type="InterPro" id="IPR029041">
    <property type="entry name" value="FAD-linked_oxidoreductase-like"/>
</dbReference>
<reference evidence="7 8" key="1">
    <citation type="submission" date="2020-08" db="EMBL/GenBank/DDBJ databases">
        <authorList>
            <person name="Liu C."/>
            <person name="Sun Q."/>
        </authorList>
    </citation>
    <scope>NUCLEOTIDE SEQUENCE [LARGE SCALE GENOMIC DNA]</scope>
    <source>
        <strain evidence="7 8">NSJ-22</strain>
    </source>
</reference>